<dbReference type="PANTHER" id="PTHR40135">
    <property type="entry name" value="MITOCHONDRIAL PHOSPHATE CARRIER PROTEIN"/>
    <property type="match status" value="1"/>
</dbReference>
<sequence>MVLVARRFSVTNFIIASSALAFQVFVLYPWHQKLDDDFETLKKEHTRALQELKELSLRRESGLGEIRDLLREKGFGSRK</sequence>
<name>A0A3D8SU13_9HELO</name>
<keyword evidence="2" id="KW-1133">Transmembrane helix</keyword>
<keyword evidence="1" id="KW-0175">Coiled coil</keyword>
<proteinExistence type="predicted"/>
<keyword evidence="4" id="KW-1185">Reference proteome</keyword>
<keyword evidence="2" id="KW-0472">Membrane</keyword>
<evidence type="ECO:0000313" key="4">
    <source>
        <dbReference type="Proteomes" id="UP000256645"/>
    </source>
</evidence>
<evidence type="ECO:0000256" key="1">
    <source>
        <dbReference type="SAM" id="Coils"/>
    </source>
</evidence>
<evidence type="ECO:0000313" key="3">
    <source>
        <dbReference type="EMBL" id="RDW89775.1"/>
    </source>
</evidence>
<comment type="caution">
    <text evidence="3">The sequence shown here is derived from an EMBL/GenBank/DDBJ whole genome shotgun (WGS) entry which is preliminary data.</text>
</comment>
<evidence type="ECO:0000256" key="2">
    <source>
        <dbReference type="SAM" id="Phobius"/>
    </source>
</evidence>
<keyword evidence="2" id="KW-0812">Transmembrane</keyword>
<dbReference type="OrthoDB" id="9992270at2759"/>
<dbReference type="AlphaFoldDB" id="A0A3D8SU13"/>
<protein>
    <submittedName>
        <fullName evidence="3">Uncharacterized protein</fullName>
    </submittedName>
</protein>
<accession>A0A3D8SU13</accession>
<dbReference type="EMBL" id="PDLM01000001">
    <property type="protein sequence ID" value="RDW89775.1"/>
    <property type="molecule type" value="Genomic_DNA"/>
</dbReference>
<gene>
    <name evidence="3" type="ORF">BP6252_01807</name>
</gene>
<feature type="coiled-coil region" evidence="1">
    <location>
        <begin position="31"/>
        <end position="58"/>
    </location>
</feature>
<organism evidence="3 4">
    <name type="scientific">Coleophoma cylindrospora</name>
    <dbReference type="NCBI Taxonomy" id="1849047"/>
    <lineage>
        <taxon>Eukaryota</taxon>
        <taxon>Fungi</taxon>
        <taxon>Dikarya</taxon>
        <taxon>Ascomycota</taxon>
        <taxon>Pezizomycotina</taxon>
        <taxon>Leotiomycetes</taxon>
        <taxon>Helotiales</taxon>
        <taxon>Dermateaceae</taxon>
        <taxon>Coleophoma</taxon>
    </lineage>
</organism>
<dbReference type="STRING" id="1849047.A0A3D8SU13"/>
<feature type="transmembrane region" description="Helical" evidence="2">
    <location>
        <begin position="12"/>
        <end position="31"/>
    </location>
</feature>
<dbReference type="Proteomes" id="UP000256645">
    <property type="component" value="Unassembled WGS sequence"/>
</dbReference>
<dbReference type="PANTHER" id="PTHR40135:SF1">
    <property type="entry name" value="MITOCHONDRIAL PHOSPHATE CARRIER PROTEIN"/>
    <property type="match status" value="1"/>
</dbReference>
<reference evidence="3 4" key="1">
    <citation type="journal article" date="2018" name="IMA Fungus">
        <title>IMA Genome-F 9: Draft genome sequence of Annulohypoxylon stygium, Aspergillus mulundensis, Berkeleyomyces basicola (syn. Thielaviopsis basicola), Ceratocystis smalleyi, two Cercospora beticola strains, Coleophoma cylindrospora, Fusarium fracticaudum, Phialophora cf. hyalina, and Morchella septimelata.</title>
        <authorList>
            <person name="Wingfield B.D."/>
            <person name="Bills G.F."/>
            <person name="Dong Y."/>
            <person name="Huang W."/>
            <person name="Nel W.J."/>
            <person name="Swalarsk-Parry B.S."/>
            <person name="Vaghefi N."/>
            <person name="Wilken P.M."/>
            <person name="An Z."/>
            <person name="de Beer Z.W."/>
            <person name="De Vos L."/>
            <person name="Chen L."/>
            <person name="Duong T.A."/>
            <person name="Gao Y."/>
            <person name="Hammerbacher A."/>
            <person name="Kikkert J.R."/>
            <person name="Li Y."/>
            <person name="Li H."/>
            <person name="Li K."/>
            <person name="Li Q."/>
            <person name="Liu X."/>
            <person name="Ma X."/>
            <person name="Naidoo K."/>
            <person name="Pethybridge S.J."/>
            <person name="Sun J."/>
            <person name="Steenkamp E.T."/>
            <person name="van der Nest M.A."/>
            <person name="van Wyk S."/>
            <person name="Wingfield M.J."/>
            <person name="Xiong C."/>
            <person name="Yue Q."/>
            <person name="Zhang X."/>
        </authorList>
    </citation>
    <scope>NUCLEOTIDE SEQUENCE [LARGE SCALE GENOMIC DNA]</scope>
    <source>
        <strain evidence="3 4">BP6252</strain>
    </source>
</reference>